<dbReference type="OrthoDB" id="539167at2759"/>
<keyword evidence="1" id="KW-0677">Repeat</keyword>
<dbReference type="PROSITE" id="PS50297">
    <property type="entry name" value="ANK_REP_REGION"/>
    <property type="match status" value="2"/>
</dbReference>
<evidence type="ECO:0000256" key="2">
    <source>
        <dbReference type="ARBA" id="ARBA00023043"/>
    </source>
</evidence>
<dbReference type="InterPro" id="IPR041243">
    <property type="entry name" value="STI1/HOP_DP"/>
</dbReference>
<name>A0A2V0NVI5_9CHLO</name>
<sequence>MFPGAPGGGPFDFSALQAALSDPKIKEMAERIASDESFKGLTEQLQQSMAGLVGEGGPAAAAAAAPPVMPDPSQFDPSKYMQAMSGMFSNPAFMQMAEQLGQAIISSDPNMSKMMTAMQDPEYKNKVESAMKSLKDDPDMGGIFEELEKAGPAAMMKYWNDPSVLSKLGSAMGDVFDFEALLPGAAAGAGEEGEGEEEGEEVPNLLSAASEGDASKLRELIAEGANVDEQDEEGRTALHFAAGYGELECARLLVDAGASVDLVDHNKNTALHYAAGYGQADSVKLLLDSGADKAAKNEDEKTALEVAQLNEHAEVVALLDLGRGGSEGAPPPAGGG</sequence>
<evidence type="ECO:0000313" key="6">
    <source>
        <dbReference type="Proteomes" id="UP000247498"/>
    </source>
</evidence>
<dbReference type="SMART" id="SM00248">
    <property type="entry name" value="ANK"/>
    <property type="match status" value="3"/>
</dbReference>
<dbReference type="Pfam" id="PF17830">
    <property type="entry name" value="STI1-HOP_DP"/>
    <property type="match status" value="1"/>
</dbReference>
<evidence type="ECO:0000259" key="4">
    <source>
        <dbReference type="Pfam" id="PF17830"/>
    </source>
</evidence>
<organism evidence="5 6">
    <name type="scientific">Raphidocelis subcapitata</name>
    <dbReference type="NCBI Taxonomy" id="307507"/>
    <lineage>
        <taxon>Eukaryota</taxon>
        <taxon>Viridiplantae</taxon>
        <taxon>Chlorophyta</taxon>
        <taxon>core chlorophytes</taxon>
        <taxon>Chlorophyceae</taxon>
        <taxon>CS clade</taxon>
        <taxon>Sphaeropleales</taxon>
        <taxon>Selenastraceae</taxon>
        <taxon>Raphidocelis</taxon>
    </lineage>
</organism>
<feature type="repeat" description="ANK" evidence="3">
    <location>
        <begin position="266"/>
        <end position="298"/>
    </location>
</feature>
<dbReference type="PANTHER" id="PTHR24203">
    <property type="entry name" value="ANKYRIN REPEAT FAMILY PROTEIN"/>
    <property type="match status" value="1"/>
</dbReference>
<reference evidence="5 6" key="1">
    <citation type="journal article" date="2018" name="Sci. Rep.">
        <title>Raphidocelis subcapitata (=Pseudokirchneriella subcapitata) provides an insight into genome evolution and environmental adaptations in the Sphaeropleales.</title>
        <authorList>
            <person name="Suzuki S."/>
            <person name="Yamaguchi H."/>
            <person name="Nakajima N."/>
            <person name="Kawachi M."/>
        </authorList>
    </citation>
    <scope>NUCLEOTIDE SEQUENCE [LARGE SCALE GENOMIC DNA]</scope>
    <source>
        <strain evidence="5 6">NIES-35</strain>
    </source>
</reference>
<dbReference type="Pfam" id="PF12796">
    <property type="entry name" value="Ank_2"/>
    <property type="match status" value="1"/>
</dbReference>
<dbReference type="Gene3D" id="1.25.40.20">
    <property type="entry name" value="Ankyrin repeat-containing domain"/>
    <property type="match status" value="2"/>
</dbReference>
<comment type="caution">
    <text evidence="5">The sequence shown here is derived from an EMBL/GenBank/DDBJ whole genome shotgun (WGS) entry which is preliminary data.</text>
</comment>
<dbReference type="AlphaFoldDB" id="A0A2V0NVI5"/>
<dbReference type="STRING" id="307507.A0A2V0NVI5"/>
<keyword evidence="6" id="KW-1185">Reference proteome</keyword>
<evidence type="ECO:0000256" key="1">
    <source>
        <dbReference type="ARBA" id="ARBA00022737"/>
    </source>
</evidence>
<evidence type="ECO:0000313" key="5">
    <source>
        <dbReference type="EMBL" id="GBF91654.1"/>
    </source>
</evidence>
<dbReference type="PROSITE" id="PS50088">
    <property type="entry name" value="ANK_REPEAT"/>
    <property type="match status" value="2"/>
</dbReference>
<feature type="domain" description="STI1/HOP DP" evidence="4">
    <location>
        <begin position="131"/>
        <end position="173"/>
    </location>
</feature>
<dbReference type="SUPFAM" id="SSF48403">
    <property type="entry name" value="Ankyrin repeat"/>
    <property type="match status" value="1"/>
</dbReference>
<dbReference type="FunCoup" id="A0A2V0NVI5">
    <property type="interactions" value="1519"/>
</dbReference>
<evidence type="ECO:0000256" key="3">
    <source>
        <dbReference type="PROSITE-ProRule" id="PRU00023"/>
    </source>
</evidence>
<dbReference type="InParanoid" id="A0A2V0NVI5"/>
<gene>
    <name evidence="5" type="ORF">Rsub_03958</name>
</gene>
<accession>A0A2V0NVI5</accession>
<dbReference type="PRINTS" id="PR01415">
    <property type="entry name" value="ANKYRIN"/>
</dbReference>
<protein>
    <recommendedName>
        <fullName evidence="4">STI1/HOP DP domain-containing protein</fullName>
    </recommendedName>
</protein>
<proteinExistence type="predicted"/>
<dbReference type="InterPro" id="IPR002110">
    <property type="entry name" value="Ankyrin_rpt"/>
</dbReference>
<keyword evidence="2 3" id="KW-0040">ANK repeat</keyword>
<feature type="repeat" description="ANK" evidence="3">
    <location>
        <begin position="233"/>
        <end position="265"/>
    </location>
</feature>
<dbReference type="InterPro" id="IPR036770">
    <property type="entry name" value="Ankyrin_rpt-contain_sf"/>
</dbReference>
<dbReference type="Proteomes" id="UP000247498">
    <property type="component" value="Unassembled WGS sequence"/>
</dbReference>
<dbReference type="EMBL" id="BDRX01000026">
    <property type="protein sequence ID" value="GBF91654.1"/>
    <property type="molecule type" value="Genomic_DNA"/>
</dbReference>
<dbReference type="PANTHER" id="PTHR24203:SF45">
    <property type="entry name" value="ANKYRIN REPEAT DOMAIN 6"/>
    <property type="match status" value="1"/>
</dbReference>